<accession>A0A1I1R9B2</accession>
<gene>
    <name evidence="4" type="ORF">SAMN04488094_13015</name>
</gene>
<dbReference type="EMBL" id="FOLG01000030">
    <property type="protein sequence ID" value="SFD30885.1"/>
    <property type="molecule type" value="Genomic_DNA"/>
</dbReference>
<evidence type="ECO:0000256" key="2">
    <source>
        <dbReference type="SAM" id="MobiDB-lite"/>
    </source>
</evidence>
<dbReference type="GO" id="GO:0003677">
    <property type="term" value="F:DNA binding"/>
    <property type="evidence" value="ECO:0007669"/>
    <property type="project" value="UniProtKB-KW"/>
</dbReference>
<feature type="region of interest" description="Disordered" evidence="2">
    <location>
        <begin position="73"/>
        <end position="117"/>
    </location>
</feature>
<name>A0A1I1R9B2_9RHOB</name>
<feature type="domain" description="Transposase TnpC homeodomain" evidence="3">
    <location>
        <begin position="36"/>
        <end position="108"/>
    </location>
</feature>
<protein>
    <submittedName>
        <fullName evidence="4">Transposase C of IS166 homeodomain-containing protein</fullName>
    </submittedName>
</protein>
<proteinExistence type="predicted"/>
<dbReference type="AlphaFoldDB" id="A0A1I1R9B2"/>
<dbReference type="InterPro" id="IPR024463">
    <property type="entry name" value="Transposase_TnpC_homeodom"/>
</dbReference>
<organism evidence="4 5">
    <name type="scientific">Tropicimonas isoalkanivorans</name>
    <dbReference type="NCBI Taxonomy" id="441112"/>
    <lineage>
        <taxon>Bacteria</taxon>
        <taxon>Pseudomonadati</taxon>
        <taxon>Pseudomonadota</taxon>
        <taxon>Alphaproteobacteria</taxon>
        <taxon>Rhodobacterales</taxon>
        <taxon>Roseobacteraceae</taxon>
        <taxon>Tropicimonas</taxon>
    </lineage>
</organism>
<evidence type="ECO:0000313" key="4">
    <source>
        <dbReference type="EMBL" id="SFD30885.1"/>
    </source>
</evidence>
<dbReference type="Pfam" id="PF13007">
    <property type="entry name" value="LZ_Tnp_IS66"/>
    <property type="match status" value="1"/>
</dbReference>
<keyword evidence="1" id="KW-0175">Coiled coil</keyword>
<dbReference type="Proteomes" id="UP000198728">
    <property type="component" value="Unassembled WGS sequence"/>
</dbReference>
<evidence type="ECO:0000256" key="1">
    <source>
        <dbReference type="SAM" id="Coils"/>
    </source>
</evidence>
<sequence length="117" mass="13125">MSSAPPTDLSAIPEDQRDAVLAVLRERDALRDANKRLEHLVAELNQAVHGKRSEKLSEDERQLAFEDLETAVAEAETQQDEQAPPQALPRRAARRNRGNLPKDLPRIEQVIDPDSLD</sequence>
<keyword evidence="4" id="KW-0238">DNA-binding</keyword>
<reference evidence="4 5" key="1">
    <citation type="submission" date="2016-10" db="EMBL/GenBank/DDBJ databases">
        <authorList>
            <person name="de Groot N.N."/>
        </authorList>
    </citation>
    <scope>NUCLEOTIDE SEQUENCE [LARGE SCALE GENOMIC DNA]</scope>
    <source>
        <strain evidence="4 5">DSM 19548</strain>
    </source>
</reference>
<keyword evidence="4" id="KW-0371">Homeobox</keyword>
<dbReference type="STRING" id="441112.SAMN04488094_13015"/>
<keyword evidence="5" id="KW-1185">Reference proteome</keyword>
<feature type="coiled-coil region" evidence="1">
    <location>
        <begin position="23"/>
        <end position="54"/>
    </location>
</feature>
<evidence type="ECO:0000259" key="3">
    <source>
        <dbReference type="Pfam" id="PF13007"/>
    </source>
</evidence>
<evidence type="ECO:0000313" key="5">
    <source>
        <dbReference type="Proteomes" id="UP000198728"/>
    </source>
</evidence>